<keyword evidence="1" id="KW-0812">Transmembrane</keyword>
<proteinExistence type="predicted"/>
<accession>A0A395HU81</accession>
<sequence length="180" mass="19834">MNGIVVQLQRPVAWCYRHPAQAALVLLGGGALTLTFAALATERCKAGWYPLMKVAACADPAMTNPCIQCWGQERTAMVLSMFLGWGAADHWYAHHWALATLKTLPLLTMIGSPILWVFLNVHTSPGPEKQWLLALLVLTNVSAIVVKLWWFVDTIIWMNGGYYGTPGCQAGHGLWDLFGL</sequence>
<feature type="transmembrane region" description="Helical" evidence="1">
    <location>
        <begin position="20"/>
        <end position="40"/>
    </location>
</feature>
<keyword evidence="1" id="KW-1133">Transmembrane helix</keyword>
<dbReference type="VEuPathDB" id="FungiDB:BO97DRAFT_425489"/>
<dbReference type="RefSeq" id="XP_025550646.1">
    <property type="nucleotide sequence ID" value="XM_025697070.1"/>
</dbReference>
<protein>
    <submittedName>
        <fullName evidence="2">Uncharacterized protein</fullName>
    </submittedName>
</protein>
<dbReference type="EMBL" id="KZ824288">
    <property type="protein sequence ID" value="RAL11492.1"/>
    <property type="molecule type" value="Genomic_DNA"/>
</dbReference>
<name>A0A395HU81_ASPHC</name>
<gene>
    <name evidence="2" type="ORF">BO97DRAFT_425489</name>
</gene>
<feature type="transmembrane region" description="Helical" evidence="1">
    <location>
        <begin position="99"/>
        <end position="119"/>
    </location>
</feature>
<keyword evidence="1" id="KW-0472">Membrane</keyword>
<reference evidence="2 3" key="1">
    <citation type="submission" date="2018-02" db="EMBL/GenBank/DDBJ databases">
        <title>The genomes of Aspergillus section Nigri reveals drivers in fungal speciation.</title>
        <authorList>
            <consortium name="DOE Joint Genome Institute"/>
            <person name="Vesth T.C."/>
            <person name="Nybo J."/>
            <person name="Theobald S."/>
            <person name="Brandl J."/>
            <person name="Frisvad J.C."/>
            <person name="Nielsen K.F."/>
            <person name="Lyhne E.K."/>
            <person name="Kogle M.E."/>
            <person name="Kuo A."/>
            <person name="Riley R."/>
            <person name="Clum A."/>
            <person name="Nolan M."/>
            <person name="Lipzen A."/>
            <person name="Salamov A."/>
            <person name="Henrissat B."/>
            <person name="Wiebenga A."/>
            <person name="De vries R.P."/>
            <person name="Grigoriev I.V."/>
            <person name="Mortensen U.H."/>
            <person name="Andersen M.R."/>
            <person name="Baker S.E."/>
        </authorList>
    </citation>
    <scope>NUCLEOTIDE SEQUENCE [LARGE SCALE GENOMIC DNA]</scope>
    <source>
        <strain evidence="2 3">CBS 101889</strain>
    </source>
</reference>
<feature type="transmembrane region" description="Helical" evidence="1">
    <location>
        <begin position="131"/>
        <end position="152"/>
    </location>
</feature>
<evidence type="ECO:0000313" key="3">
    <source>
        <dbReference type="Proteomes" id="UP000248961"/>
    </source>
</evidence>
<dbReference type="Proteomes" id="UP000248961">
    <property type="component" value="Unassembled WGS sequence"/>
</dbReference>
<evidence type="ECO:0000313" key="2">
    <source>
        <dbReference type="EMBL" id="RAL11492.1"/>
    </source>
</evidence>
<dbReference type="AlphaFoldDB" id="A0A395HU81"/>
<organism evidence="2 3">
    <name type="scientific">Aspergillus homomorphus (strain CBS 101889)</name>
    <dbReference type="NCBI Taxonomy" id="1450537"/>
    <lineage>
        <taxon>Eukaryota</taxon>
        <taxon>Fungi</taxon>
        <taxon>Dikarya</taxon>
        <taxon>Ascomycota</taxon>
        <taxon>Pezizomycotina</taxon>
        <taxon>Eurotiomycetes</taxon>
        <taxon>Eurotiomycetidae</taxon>
        <taxon>Eurotiales</taxon>
        <taxon>Aspergillaceae</taxon>
        <taxon>Aspergillus</taxon>
        <taxon>Aspergillus subgen. Circumdati</taxon>
    </lineage>
</organism>
<keyword evidence="3" id="KW-1185">Reference proteome</keyword>
<dbReference type="STRING" id="1450537.A0A395HU81"/>
<dbReference type="OrthoDB" id="4463378at2759"/>
<dbReference type="GeneID" id="37201359"/>
<evidence type="ECO:0000256" key="1">
    <source>
        <dbReference type="SAM" id="Phobius"/>
    </source>
</evidence>